<protein>
    <recommendedName>
        <fullName evidence="3">DUF6535 domain-containing protein</fullName>
    </recommendedName>
</protein>
<reference evidence="4 5" key="1">
    <citation type="submission" date="2015-12" db="EMBL/GenBank/DDBJ databases">
        <title>Draft genome sequence of Moniliophthora roreri, the causal agent of frosty pod rot of cacao.</title>
        <authorList>
            <person name="Aime M.C."/>
            <person name="Diaz-Valderrama J.R."/>
            <person name="Kijpornyongpan T."/>
            <person name="Phillips-Mora W."/>
        </authorList>
    </citation>
    <scope>NUCLEOTIDE SEQUENCE [LARGE SCALE GENOMIC DNA]</scope>
    <source>
        <strain evidence="4 5">MCA 2952</strain>
    </source>
</reference>
<dbReference type="EMBL" id="LATX01001784">
    <property type="protein sequence ID" value="KTB38079.1"/>
    <property type="molecule type" value="Genomic_DNA"/>
</dbReference>
<feature type="transmembrane region" description="Helical" evidence="2">
    <location>
        <begin position="12"/>
        <end position="34"/>
    </location>
</feature>
<accession>A0A0W0FP02</accession>
<evidence type="ECO:0000256" key="2">
    <source>
        <dbReference type="SAM" id="Phobius"/>
    </source>
</evidence>
<evidence type="ECO:0000259" key="3">
    <source>
        <dbReference type="Pfam" id="PF20153"/>
    </source>
</evidence>
<comment type="caution">
    <text evidence="4">The sequence shown here is derived from an EMBL/GenBank/DDBJ whole genome shotgun (WGS) entry which is preliminary data.</text>
</comment>
<feature type="domain" description="DUF6535" evidence="3">
    <location>
        <begin position="67"/>
        <end position="126"/>
    </location>
</feature>
<proteinExistence type="predicted"/>
<keyword evidence="2" id="KW-0812">Transmembrane</keyword>
<feature type="domain" description="DUF6535" evidence="3">
    <location>
        <begin position="1"/>
        <end position="57"/>
    </location>
</feature>
<organism evidence="4 5">
    <name type="scientific">Moniliophthora roreri</name>
    <name type="common">Frosty pod rot fungus</name>
    <name type="synonym">Monilia roreri</name>
    <dbReference type="NCBI Taxonomy" id="221103"/>
    <lineage>
        <taxon>Eukaryota</taxon>
        <taxon>Fungi</taxon>
        <taxon>Dikarya</taxon>
        <taxon>Basidiomycota</taxon>
        <taxon>Agaricomycotina</taxon>
        <taxon>Agaricomycetes</taxon>
        <taxon>Agaricomycetidae</taxon>
        <taxon>Agaricales</taxon>
        <taxon>Marasmiineae</taxon>
        <taxon>Marasmiaceae</taxon>
        <taxon>Moniliophthora</taxon>
    </lineage>
</organism>
<dbReference type="Proteomes" id="UP000054988">
    <property type="component" value="Unassembled WGS sequence"/>
</dbReference>
<feature type="transmembrane region" description="Helical" evidence="2">
    <location>
        <begin position="101"/>
        <end position="124"/>
    </location>
</feature>
<evidence type="ECO:0000313" key="5">
    <source>
        <dbReference type="Proteomes" id="UP000054988"/>
    </source>
</evidence>
<sequence>MVKNWKEDVDTLLVFAGLFSAVVTAFTTESYQWLVEDPANITVVLLTQISMQTASLTPLSSASRPDCLREQQRDTPTRTPGEALARQLCRDSFEKWGVSSFLSALPILLEVALLLFFVGVLDLLWNRHVISFALCFTAVTLSARPYFVTTVLPTVVVPHSQISNIRDCAFERLQLILRLLPFSLVSKFVEKHARGIWDHLNSPTSDWSSFDLQVVRQFDQDVMLRWSKVLNLKVYELRALEWAVTMFRDSPSMVPHLSNVLGTLPPSLAMSAVLGSWRVTMWKDVSASDVELRLRDSNTSSSERQEYIWWTPDPTLPSPLLHHSNGIRLIFRHQFWMTMARASQMQFYLSFAFCFVAIMLSGGL</sequence>
<feature type="region of interest" description="Disordered" evidence="1">
    <location>
        <begin position="57"/>
        <end position="79"/>
    </location>
</feature>
<gene>
    <name evidence="4" type="ORF">WG66_9355</name>
</gene>
<evidence type="ECO:0000256" key="1">
    <source>
        <dbReference type="SAM" id="MobiDB-lite"/>
    </source>
</evidence>
<feature type="transmembrane region" description="Helical" evidence="2">
    <location>
        <begin position="347"/>
        <end position="363"/>
    </location>
</feature>
<evidence type="ECO:0000313" key="4">
    <source>
        <dbReference type="EMBL" id="KTB38079.1"/>
    </source>
</evidence>
<dbReference type="InterPro" id="IPR045338">
    <property type="entry name" value="DUF6535"/>
</dbReference>
<name>A0A0W0FP02_MONRR</name>
<keyword evidence="2" id="KW-1133">Transmembrane helix</keyword>
<dbReference type="AlphaFoldDB" id="A0A0W0FP02"/>
<keyword evidence="2" id="KW-0472">Membrane</keyword>
<feature type="compositionally biased region" description="Basic and acidic residues" evidence="1">
    <location>
        <begin position="66"/>
        <end position="76"/>
    </location>
</feature>
<dbReference type="Pfam" id="PF20153">
    <property type="entry name" value="DUF6535"/>
    <property type="match status" value="2"/>
</dbReference>